<comment type="caution">
    <text evidence="11">The sequence shown here is derived from an EMBL/GenBank/DDBJ whole genome shotgun (WGS) entry which is preliminary data.</text>
</comment>
<keyword evidence="7" id="KW-0407">Ion channel</keyword>
<keyword evidence="3 9" id="KW-0812">Transmembrane</keyword>
<keyword evidence="6 9" id="KW-0472">Membrane</keyword>
<dbReference type="Pfam" id="PF07885">
    <property type="entry name" value="Ion_trans_2"/>
    <property type="match status" value="1"/>
</dbReference>
<evidence type="ECO:0000256" key="9">
    <source>
        <dbReference type="SAM" id="Phobius"/>
    </source>
</evidence>
<evidence type="ECO:0000256" key="5">
    <source>
        <dbReference type="ARBA" id="ARBA00023065"/>
    </source>
</evidence>
<feature type="transmembrane region" description="Helical" evidence="9">
    <location>
        <begin position="179"/>
        <end position="204"/>
    </location>
</feature>
<evidence type="ECO:0000256" key="1">
    <source>
        <dbReference type="ARBA" id="ARBA00004141"/>
    </source>
</evidence>
<evidence type="ECO:0000313" key="12">
    <source>
        <dbReference type="Proteomes" id="UP000619260"/>
    </source>
</evidence>
<keyword evidence="12" id="KW-1185">Reference proteome</keyword>
<organism evidence="11 12">
    <name type="scientific">Virgisporangium aliadipatigenens</name>
    <dbReference type="NCBI Taxonomy" id="741659"/>
    <lineage>
        <taxon>Bacteria</taxon>
        <taxon>Bacillati</taxon>
        <taxon>Actinomycetota</taxon>
        <taxon>Actinomycetes</taxon>
        <taxon>Micromonosporales</taxon>
        <taxon>Micromonosporaceae</taxon>
        <taxon>Virgisporangium</taxon>
    </lineage>
</organism>
<evidence type="ECO:0000256" key="7">
    <source>
        <dbReference type="ARBA" id="ARBA00023303"/>
    </source>
</evidence>
<dbReference type="Proteomes" id="UP000619260">
    <property type="component" value="Unassembled WGS sequence"/>
</dbReference>
<evidence type="ECO:0000256" key="6">
    <source>
        <dbReference type="ARBA" id="ARBA00023136"/>
    </source>
</evidence>
<keyword evidence="4 9" id="KW-1133">Transmembrane helix</keyword>
<protein>
    <submittedName>
        <fullName evidence="11">Ion transporter</fullName>
    </submittedName>
</protein>
<dbReference type="InterPro" id="IPR028325">
    <property type="entry name" value="VG_K_chnl"/>
</dbReference>
<reference evidence="11" key="1">
    <citation type="submission" date="2021-01" db="EMBL/GenBank/DDBJ databases">
        <title>Whole genome shotgun sequence of Virgisporangium aliadipatigenens NBRC 105644.</title>
        <authorList>
            <person name="Komaki H."/>
            <person name="Tamura T."/>
        </authorList>
    </citation>
    <scope>NUCLEOTIDE SEQUENCE</scope>
    <source>
        <strain evidence="11">NBRC 105644</strain>
    </source>
</reference>
<evidence type="ECO:0000313" key="11">
    <source>
        <dbReference type="EMBL" id="GIJ44464.1"/>
    </source>
</evidence>
<feature type="domain" description="Potassium channel" evidence="10">
    <location>
        <begin position="137"/>
        <end position="203"/>
    </location>
</feature>
<dbReference type="GO" id="GO:0005249">
    <property type="term" value="F:voltage-gated potassium channel activity"/>
    <property type="evidence" value="ECO:0007669"/>
    <property type="project" value="InterPro"/>
</dbReference>
<proteinExistence type="predicted"/>
<gene>
    <name evidence="11" type="ORF">Val02_13500</name>
</gene>
<evidence type="ECO:0000256" key="8">
    <source>
        <dbReference type="SAM" id="Coils"/>
    </source>
</evidence>
<dbReference type="PANTHER" id="PTHR11537">
    <property type="entry name" value="VOLTAGE-GATED POTASSIUM CHANNEL"/>
    <property type="match status" value="1"/>
</dbReference>
<dbReference type="Gene3D" id="1.20.5.110">
    <property type="match status" value="1"/>
</dbReference>
<evidence type="ECO:0000256" key="3">
    <source>
        <dbReference type="ARBA" id="ARBA00022692"/>
    </source>
</evidence>
<evidence type="ECO:0000256" key="2">
    <source>
        <dbReference type="ARBA" id="ARBA00022448"/>
    </source>
</evidence>
<dbReference type="SUPFAM" id="SSF81324">
    <property type="entry name" value="Voltage-gated potassium channels"/>
    <property type="match status" value="1"/>
</dbReference>
<dbReference type="AlphaFoldDB" id="A0A8J3YFY2"/>
<evidence type="ECO:0000256" key="4">
    <source>
        <dbReference type="ARBA" id="ARBA00022989"/>
    </source>
</evidence>
<keyword evidence="2" id="KW-0813">Transport</keyword>
<feature type="transmembrane region" description="Helical" evidence="9">
    <location>
        <begin position="117"/>
        <end position="137"/>
    </location>
</feature>
<comment type="subcellular location">
    <subcellularLocation>
        <location evidence="1">Membrane</location>
        <topology evidence="1">Multi-pass membrane protein</topology>
    </subcellularLocation>
</comment>
<accession>A0A8J3YFY2</accession>
<sequence length="244" mass="27010">MPDDDRLNRWERRTGAALTVLGALFLAAYAVRVLRPGLSSTGHTVIAVIEYVTWGALAVDLAVRLRLTSDRRRFLRTHVFDLVVLALPMIRPLRVLRVLSLLIVVHRRVTRASRLRLSVYVGGTTALIIFVASLAVLDAERRAPGSNIHTYLDALWWTMTTVSTVGYGDHFPVTVEGRFLAMGLMVGGIGLLGFVTGSLASWFIDQFSELQESEEETREDVADLVAEVRALRAEIASLRAERAA</sequence>
<name>A0A8J3YFY2_9ACTN</name>
<dbReference type="RefSeq" id="WP_203898042.1">
    <property type="nucleotide sequence ID" value="NZ_BOPF01000004.1"/>
</dbReference>
<dbReference type="InterPro" id="IPR013099">
    <property type="entry name" value="K_chnl_dom"/>
</dbReference>
<dbReference type="PANTHER" id="PTHR11537:SF254">
    <property type="entry name" value="POTASSIUM VOLTAGE-GATED CHANNEL PROTEIN SHAB"/>
    <property type="match status" value="1"/>
</dbReference>
<keyword evidence="8" id="KW-0175">Coiled coil</keyword>
<dbReference type="GO" id="GO:0001508">
    <property type="term" value="P:action potential"/>
    <property type="evidence" value="ECO:0007669"/>
    <property type="project" value="TreeGrafter"/>
</dbReference>
<dbReference type="EMBL" id="BOPF01000004">
    <property type="protein sequence ID" value="GIJ44464.1"/>
    <property type="molecule type" value="Genomic_DNA"/>
</dbReference>
<keyword evidence="5" id="KW-0406">Ion transport</keyword>
<feature type="coiled-coil region" evidence="8">
    <location>
        <begin position="207"/>
        <end position="241"/>
    </location>
</feature>
<feature type="transmembrane region" description="Helical" evidence="9">
    <location>
        <begin position="46"/>
        <end position="67"/>
    </location>
</feature>
<dbReference type="Gene3D" id="1.10.287.70">
    <property type="match status" value="1"/>
</dbReference>
<evidence type="ECO:0000259" key="10">
    <source>
        <dbReference type="Pfam" id="PF07885"/>
    </source>
</evidence>
<dbReference type="GO" id="GO:0008076">
    <property type="term" value="C:voltage-gated potassium channel complex"/>
    <property type="evidence" value="ECO:0007669"/>
    <property type="project" value="InterPro"/>
</dbReference>